<proteinExistence type="predicted"/>
<feature type="transmembrane region" description="Helical" evidence="1">
    <location>
        <begin position="333"/>
        <end position="356"/>
    </location>
</feature>
<feature type="transmembrane region" description="Helical" evidence="1">
    <location>
        <begin position="54"/>
        <end position="77"/>
    </location>
</feature>
<feature type="non-terminal residue" evidence="2">
    <location>
        <position position="372"/>
    </location>
</feature>
<keyword evidence="1" id="KW-0472">Membrane</keyword>
<feature type="transmembrane region" description="Helical" evidence="1">
    <location>
        <begin position="298"/>
        <end position="321"/>
    </location>
</feature>
<protein>
    <recommendedName>
        <fullName evidence="4">TLC domain-containing protein</fullName>
    </recommendedName>
</protein>
<feature type="transmembrane region" description="Helical" evidence="1">
    <location>
        <begin position="258"/>
        <end position="278"/>
    </location>
</feature>
<evidence type="ECO:0000313" key="2">
    <source>
        <dbReference type="EMBL" id="KAK0708178.1"/>
    </source>
</evidence>
<keyword evidence="1" id="KW-0812">Transmembrane</keyword>
<evidence type="ECO:0000256" key="1">
    <source>
        <dbReference type="SAM" id="Phobius"/>
    </source>
</evidence>
<feature type="transmembrane region" description="Helical" evidence="1">
    <location>
        <begin position="207"/>
        <end position="225"/>
    </location>
</feature>
<organism evidence="2 3">
    <name type="scientific">Lasiosphaeris hirsuta</name>
    <dbReference type="NCBI Taxonomy" id="260670"/>
    <lineage>
        <taxon>Eukaryota</taxon>
        <taxon>Fungi</taxon>
        <taxon>Dikarya</taxon>
        <taxon>Ascomycota</taxon>
        <taxon>Pezizomycotina</taxon>
        <taxon>Sordariomycetes</taxon>
        <taxon>Sordariomycetidae</taxon>
        <taxon>Sordariales</taxon>
        <taxon>Lasiosphaeriaceae</taxon>
        <taxon>Lasiosphaeris</taxon>
    </lineage>
</organism>
<dbReference type="AlphaFoldDB" id="A0AA40A2T9"/>
<dbReference type="Proteomes" id="UP001172102">
    <property type="component" value="Unassembled WGS sequence"/>
</dbReference>
<feature type="transmembrane region" description="Helical" evidence="1">
    <location>
        <begin position="120"/>
        <end position="139"/>
    </location>
</feature>
<accession>A0AA40A2T9</accession>
<keyword evidence="1" id="KW-1133">Transmembrane helix</keyword>
<sequence>MGNLTTTADVPFGPFLAGLAAWALLRLILEGLVHYLNPEFFEDLKLDIRKRYDLYFGVWLGTLFKIVSLLSCSAAVLTTPAETDIAGLVRPLKTAEQWCWGCRAVIFVQEMPHIQSIPELLVHHMLSIASMLGILAWRLPRRQMYLMWASLLSEFVTNARMLLRMHGRMGPAVAKWFSLIMAVMIVGFRMTGVVVAMLWSFRSGTSGLALFVNVGGMVIYMAYMVKMTFWELERAGMLSFDMVKPAVLVVANRWRVSLFGVMLGAGFLATEASALFVYQASQGGVNSAVEVHDIVRAFLQVAAAGLFGSYVTAPTMRLFVVSGGTEGGKYPKLCLPGGLLAASTTLLYSPAIAASISRVHFLASVVVSLPLL</sequence>
<dbReference type="EMBL" id="JAUKUA010000006">
    <property type="protein sequence ID" value="KAK0708178.1"/>
    <property type="molecule type" value="Genomic_DNA"/>
</dbReference>
<feature type="transmembrane region" description="Helical" evidence="1">
    <location>
        <begin position="176"/>
        <end position="201"/>
    </location>
</feature>
<reference evidence="2" key="1">
    <citation type="submission" date="2023-06" db="EMBL/GenBank/DDBJ databases">
        <title>Genome-scale phylogeny and comparative genomics of the fungal order Sordariales.</title>
        <authorList>
            <consortium name="Lawrence Berkeley National Laboratory"/>
            <person name="Hensen N."/>
            <person name="Bonometti L."/>
            <person name="Westerberg I."/>
            <person name="Brannstrom I.O."/>
            <person name="Guillou S."/>
            <person name="Cros-Aarteil S."/>
            <person name="Calhoun S."/>
            <person name="Haridas S."/>
            <person name="Kuo A."/>
            <person name="Mondo S."/>
            <person name="Pangilinan J."/>
            <person name="Riley R."/>
            <person name="Labutti K."/>
            <person name="Andreopoulos B."/>
            <person name="Lipzen A."/>
            <person name="Chen C."/>
            <person name="Yanf M."/>
            <person name="Daum C."/>
            <person name="Ng V."/>
            <person name="Clum A."/>
            <person name="Steindorff A."/>
            <person name="Ohm R."/>
            <person name="Martin F."/>
            <person name="Silar P."/>
            <person name="Natvig D."/>
            <person name="Lalanne C."/>
            <person name="Gautier V."/>
            <person name="Ament-Velasquez S.L."/>
            <person name="Kruys A."/>
            <person name="Hutchinson M.I."/>
            <person name="Powell A.J."/>
            <person name="Barry K."/>
            <person name="Miller A.N."/>
            <person name="Grigoriev I.V."/>
            <person name="Debuchy R."/>
            <person name="Gladieux P."/>
            <person name="Thoren M.H."/>
            <person name="Johannesson H."/>
        </authorList>
    </citation>
    <scope>NUCLEOTIDE SEQUENCE</scope>
    <source>
        <strain evidence="2">SMH4607-1</strain>
    </source>
</reference>
<evidence type="ECO:0000313" key="3">
    <source>
        <dbReference type="Proteomes" id="UP001172102"/>
    </source>
</evidence>
<gene>
    <name evidence="2" type="ORF">B0H67DRAFT_496946</name>
</gene>
<comment type="caution">
    <text evidence="2">The sequence shown here is derived from an EMBL/GenBank/DDBJ whole genome shotgun (WGS) entry which is preliminary data.</text>
</comment>
<feature type="transmembrane region" description="Helical" evidence="1">
    <location>
        <begin position="12"/>
        <end position="33"/>
    </location>
</feature>
<evidence type="ECO:0008006" key="4">
    <source>
        <dbReference type="Google" id="ProtNLM"/>
    </source>
</evidence>
<name>A0AA40A2T9_9PEZI</name>
<keyword evidence="3" id="KW-1185">Reference proteome</keyword>